<dbReference type="SMART" id="SM00347">
    <property type="entry name" value="HTH_MARR"/>
    <property type="match status" value="1"/>
</dbReference>
<feature type="domain" description="HTH marR-type" evidence="1">
    <location>
        <begin position="17"/>
        <end position="147"/>
    </location>
</feature>
<dbReference type="InterPro" id="IPR036390">
    <property type="entry name" value="WH_DNA-bd_sf"/>
</dbReference>
<evidence type="ECO:0000259" key="1">
    <source>
        <dbReference type="PROSITE" id="PS50995"/>
    </source>
</evidence>
<gene>
    <name evidence="2" type="ORF">AVDCRST_MAG35-2200</name>
</gene>
<dbReference type="SUPFAM" id="SSF46785">
    <property type="entry name" value="Winged helix' DNA-binding domain"/>
    <property type="match status" value="1"/>
</dbReference>
<dbReference type="GO" id="GO:0003700">
    <property type="term" value="F:DNA-binding transcription factor activity"/>
    <property type="evidence" value="ECO:0007669"/>
    <property type="project" value="InterPro"/>
</dbReference>
<dbReference type="PANTHER" id="PTHR33164:SF99">
    <property type="entry name" value="MARR FAMILY REGULATORY PROTEIN"/>
    <property type="match status" value="1"/>
</dbReference>
<dbReference type="AlphaFoldDB" id="A0A6J4PX22"/>
<accession>A0A6J4PX22</accession>
<dbReference type="PROSITE" id="PS50995">
    <property type="entry name" value="HTH_MARR_2"/>
    <property type="match status" value="1"/>
</dbReference>
<dbReference type="Gene3D" id="1.10.10.10">
    <property type="entry name" value="Winged helix-like DNA-binding domain superfamily/Winged helix DNA-binding domain"/>
    <property type="match status" value="1"/>
</dbReference>
<dbReference type="EMBL" id="CADCUY010000459">
    <property type="protein sequence ID" value="CAA9424388.1"/>
    <property type="molecule type" value="Genomic_DNA"/>
</dbReference>
<organism evidence="2">
    <name type="scientific">uncultured Quadrisphaera sp</name>
    <dbReference type="NCBI Taxonomy" id="904978"/>
    <lineage>
        <taxon>Bacteria</taxon>
        <taxon>Bacillati</taxon>
        <taxon>Actinomycetota</taxon>
        <taxon>Actinomycetes</taxon>
        <taxon>Kineosporiales</taxon>
        <taxon>Kineosporiaceae</taxon>
        <taxon>Quadrisphaera</taxon>
        <taxon>environmental samples</taxon>
    </lineage>
</organism>
<name>A0A6J4PX22_9ACTN</name>
<dbReference type="InterPro" id="IPR036388">
    <property type="entry name" value="WH-like_DNA-bd_sf"/>
</dbReference>
<dbReference type="PANTHER" id="PTHR33164">
    <property type="entry name" value="TRANSCRIPTIONAL REGULATOR, MARR FAMILY"/>
    <property type="match status" value="1"/>
</dbReference>
<proteinExistence type="predicted"/>
<sequence>MRPDPYPPLVDDRGAAAVEVATRVVALAAALREDAADLLAAESLTLPLADAVWVLDPALGPQPRKQVAARLSCDPSNVTVLADRLAAMGLLERVEDPGDRRVRALRLSAAGAAVRERIGGALAQAAPLGALDDRELALLADLLRRTG</sequence>
<dbReference type="InterPro" id="IPR000835">
    <property type="entry name" value="HTH_MarR-typ"/>
</dbReference>
<protein>
    <recommendedName>
        <fullName evidence="1">HTH marR-type domain-containing protein</fullName>
    </recommendedName>
</protein>
<dbReference type="InterPro" id="IPR039422">
    <property type="entry name" value="MarR/SlyA-like"/>
</dbReference>
<reference evidence="2" key="1">
    <citation type="submission" date="2020-02" db="EMBL/GenBank/DDBJ databases">
        <authorList>
            <person name="Meier V. D."/>
        </authorList>
    </citation>
    <scope>NUCLEOTIDE SEQUENCE</scope>
    <source>
        <strain evidence="2">AVDCRST_MAG35</strain>
    </source>
</reference>
<evidence type="ECO:0000313" key="2">
    <source>
        <dbReference type="EMBL" id="CAA9424388.1"/>
    </source>
</evidence>
<dbReference type="GO" id="GO:0006950">
    <property type="term" value="P:response to stress"/>
    <property type="evidence" value="ECO:0007669"/>
    <property type="project" value="TreeGrafter"/>
</dbReference>
<dbReference type="Pfam" id="PF01047">
    <property type="entry name" value="MarR"/>
    <property type="match status" value="1"/>
</dbReference>